<feature type="domain" description="Methyltransferase" evidence="1">
    <location>
        <begin position="69"/>
        <end position="148"/>
    </location>
</feature>
<keyword evidence="2" id="KW-0808">Transferase</keyword>
<accession>A0ABY9RJP9</accession>
<dbReference type="CDD" id="cd02440">
    <property type="entry name" value="AdoMet_MTases"/>
    <property type="match status" value="1"/>
</dbReference>
<dbReference type="InterPro" id="IPR029063">
    <property type="entry name" value="SAM-dependent_MTases_sf"/>
</dbReference>
<protein>
    <submittedName>
        <fullName evidence="2">Class I SAM-dependent methyltransferase</fullName>
        <ecNumber evidence="2">2.1.-.-</ecNumber>
    </submittedName>
</protein>
<name>A0ABY9RJP9_9BURK</name>
<keyword evidence="3" id="KW-1185">Reference proteome</keyword>
<dbReference type="Pfam" id="PF13649">
    <property type="entry name" value="Methyltransf_25"/>
    <property type="match status" value="1"/>
</dbReference>
<reference evidence="2" key="1">
    <citation type="submission" date="2023-09" db="EMBL/GenBank/DDBJ databases">
        <title>Undibacterium sp. 20NA77.5 isolated from freshwater.</title>
        <authorList>
            <person name="Le V."/>
            <person name="Ko S.-R."/>
            <person name="Ahn C.-Y."/>
            <person name="Oh H.-M."/>
        </authorList>
    </citation>
    <scope>NUCLEOTIDE SEQUENCE</scope>
    <source>
        <strain evidence="2">20NA77.5</strain>
    </source>
</reference>
<proteinExistence type="predicted"/>
<evidence type="ECO:0000313" key="2">
    <source>
        <dbReference type="EMBL" id="WMW80500.1"/>
    </source>
</evidence>
<dbReference type="GO" id="GO:0032259">
    <property type="term" value="P:methylation"/>
    <property type="evidence" value="ECO:0007669"/>
    <property type="project" value="UniProtKB-KW"/>
</dbReference>
<organism evidence="2 3">
    <name type="scientific">Undibacterium cyanobacteriorum</name>
    <dbReference type="NCBI Taxonomy" id="3073561"/>
    <lineage>
        <taxon>Bacteria</taxon>
        <taxon>Pseudomonadati</taxon>
        <taxon>Pseudomonadota</taxon>
        <taxon>Betaproteobacteria</taxon>
        <taxon>Burkholderiales</taxon>
        <taxon>Oxalobacteraceae</taxon>
        <taxon>Undibacterium</taxon>
    </lineage>
</organism>
<dbReference type="RefSeq" id="WP_309481993.1">
    <property type="nucleotide sequence ID" value="NZ_CP133720.1"/>
</dbReference>
<gene>
    <name evidence="2" type="ORF">RF679_17950</name>
</gene>
<evidence type="ECO:0000259" key="1">
    <source>
        <dbReference type="Pfam" id="PF13649"/>
    </source>
</evidence>
<evidence type="ECO:0000313" key="3">
    <source>
        <dbReference type="Proteomes" id="UP001181355"/>
    </source>
</evidence>
<dbReference type="Gene3D" id="3.40.50.150">
    <property type="entry name" value="Vaccinia Virus protein VP39"/>
    <property type="match status" value="1"/>
</dbReference>
<dbReference type="GO" id="GO:0008168">
    <property type="term" value="F:methyltransferase activity"/>
    <property type="evidence" value="ECO:0007669"/>
    <property type="project" value="UniProtKB-KW"/>
</dbReference>
<dbReference type="EC" id="2.1.-.-" evidence="2"/>
<dbReference type="Proteomes" id="UP001181355">
    <property type="component" value="Chromosome"/>
</dbReference>
<dbReference type="EMBL" id="CP133720">
    <property type="protein sequence ID" value="WMW80500.1"/>
    <property type="molecule type" value="Genomic_DNA"/>
</dbReference>
<keyword evidence="2" id="KW-0489">Methyltransferase</keyword>
<dbReference type="SUPFAM" id="SSF53335">
    <property type="entry name" value="S-adenosyl-L-methionine-dependent methyltransferases"/>
    <property type="match status" value="1"/>
</dbReference>
<sequence>MTNAARIDLSISIYFFSAMDLIEKVTIQGFHRSRLGDDRIHALGYREAESQQQRFMAMLDWGNLNGSSVLDLGCGYGDLRPFLAQHYQDTIYLGVDFLKEFISEAQQRYGHLPNTQFFQADFLNVGLPEVDCVIASGSLNYRSKNELHPWQTISKMWEVAQRGVILNLLNAHHFKSGALLCGYDPEQVLSFCRQLDPHASLRDDYLPDDFTIYMHK</sequence>
<dbReference type="InterPro" id="IPR041698">
    <property type="entry name" value="Methyltransf_25"/>
</dbReference>